<feature type="transmembrane region" description="Helical" evidence="1">
    <location>
        <begin position="6"/>
        <end position="29"/>
    </location>
</feature>
<name>Q2CFV1_OCEGH</name>
<comment type="caution">
    <text evidence="2">The sequence shown here is derived from an EMBL/GenBank/DDBJ whole genome shotgun (WGS) entry which is preliminary data.</text>
</comment>
<evidence type="ECO:0000313" key="2">
    <source>
        <dbReference type="EMBL" id="EAR51591.1"/>
    </source>
</evidence>
<sequence>MFQPDPIILAFLPVKQGLFLLALLPLALLRGIVARRAARTAALVALALAVLGLLARYLPELLNVYGGPLVRAAGAWRNLLGGMGMNLLAALPLLASAVLPGRRWWAIDAVHVLLLAGLLGLWAYSLWG</sequence>
<evidence type="ECO:0000256" key="1">
    <source>
        <dbReference type="SAM" id="Phobius"/>
    </source>
</evidence>
<accession>Q2CFV1</accession>
<evidence type="ECO:0000313" key="3">
    <source>
        <dbReference type="Proteomes" id="UP000003635"/>
    </source>
</evidence>
<protein>
    <submittedName>
        <fullName evidence="2">Uncharacterized protein</fullName>
    </submittedName>
</protein>
<keyword evidence="3" id="KW-1185">Reference proteome</keyword>
<organism evidence="2 3">
    <name type="scientific">Oceanicola granulosus (strain ATCC BAA-861 / DSM 15982 / KCTC 12143 / HTCC2516)</name>
    <dbReference type="NCBI Taxonomy" id="314256"/>
    <lineage>
        <taxon>Bacteria</taxon>
        <taxon>Pseudomonadati</taxon>
        <taxon>Pseudomonadota</taxon>
        <taxon>Alphaproteobacteria</taxon>
        <taxon>Rhodobacterales</taxon>
        <taxon>Roseobacteraceae</taxon>
        <taxon>Oceanicola</taxon>
    </lineage>
</organism>
<dbReference type="RefSeq" id="WP_007253870.1">
    <property type="nucleotide sequence ID" value="NZ_CH724107.1"/>
</dbReference>
<keyword evidence="1" id="KW-0472">Membrane</keyword>
<dbReference type="AlphaFoldDB" id="Q2CFV1"/>
<gene>
    <name evidence="2" type="ORF">OG2516_01691</name>
</gene>
<keyword evidence="1" id="KW-1133">Transmembrane helix</keyword>
<feature type="transmembrane region" description="Helical" evidence="1">
    <location>
        <begin position="106"/>
        <end position="127"/>
    </location>
</feature>
<dbReference type="HOGENOM" id="CLU_1966664_0_0_5"/>
<keyword evidence="1" id="KW-0812">Transmembrane</keyword>
<dbReference type="eggNOG" id="ENOG5031B69">
    <property type="taxonomic scope" value="Bacteria"/>
</dbReference>
<reference evidence="2 3" key="1">
    <citation type="journal article" date="2010" name="J. Bacteriol.">
        <title>Genome sequences of Oceanicola granulosus HTCC2516(T) and Oceanicola batsensis HTCC2597(TDelta).</title>
        <authorList>
            <person name="Thrash J.C."/>
            <person name="Cho J.C."/>
            <person name="Vergin K.L."/>
            <person name="Giovannoni S.J."/>
        </authorList>
    </citation>
    <scope>NUCLEOTIDE SEQUENCE [LARGE SCALE GENOMIC DNA]</scope>
    <source>
        <strain evidence="3">ATCC BAA-861 / DSM 15982 / KCTC 12143 / HTCC2516</strain>
    </source>
</reference>
<dbReference type="STRING" id="314256.OG2516_01691"/>
<proteinExistence type="predicted"/>
<feature type="transmembrane region" description="Helical" evidence="1">
    <location>
        <begin position="79"/>
        <end position="99"/>
    </location>
</feature>
<dbReference type="EMBL" id="AAOT01000011">
    <property type="protein sequence ID" value="EAR51591.1"/>
    <property type="molecule type" value="Genomic_DNA"/>
</dbReference>
<dbReference type="Proteomes" id="UP000003635">
    <property type="component" value="Unassembled WGS sequence"/>
</dbReference>
<feature type="transmembrane region" description="Helical" evidence="1">
    <location>
        <begin position="41"/>
        <end position="59"/>
    </location>
</feature>